<dbReference type="EMBL" id="JACJSI010000038">
    <property type="protein sequence ID" value="MBD2531630.1"/>
    <property type="molecule type" value="Genomic_DNA"/>
</dbReference>
<accession>A0ABR8DTS7</accession>
<keyword evidence="2" id="KW-1185">Reference proteome</keyword>
<protein>
    <recommendedName>
        <fullName evidence="3">Transposase</fullName>
    </recommendedName>
</protein>
<organism evidence="1 2">
    <name type="scientific">Nostoc flagelliforme FACHB-838</name>
    <dbReference type="NCBI Taxonomy" id="2692904"/>
    <lineage>
        <taxon>Bacteria</taxon>
        <taxon>Bacillati</taxon>
        <taxon>Cyanobacteriota</taxon>
        <taxon>Cyanophyceae</taxon>
        <taxon>Nostocales</taxon>
        <taxon>Nostocaceae</taxon>
        <taxon>Nostoc</taxon>
    </lineage>
</organism>
<gene>
    <name evidence="1" type="ORF">H6G97_19350</name>
</gene>
<sequence>MERKVLTGYGIFSYGIICALQVKDILRHSPTVGETRSQPQEVLKNYLHCTRLYLGSFSV</sequence>
<name>A0ABR8DTS7_9NOSO</name>
<dbReference type="Proteomes" id="UP000623440">
    <property type="component" value="Unassembled WGS sequence"/>
</dbReference>
<evidence type="ECO:0000313" key="1">
    <source>
        <dbReference type="EMBL" id="MBD2531630.1"/>
    </source>
</evidence>
<evidence type="ECO:0000313" key="2">
    <source>
        <dbReference type="Proteomes" id="UP000623440"/>
    </source>
</evidence>
<proteinExistence type="predicted"/>
<comment type="caution">
    <text evidence="1">The sequence shown here is derived from an EMBL/GenBank/DDBJ whole genome shotgun (WGS) entry which is preliminary data.</text>
</comment>
<reference evidence="1 2" key="1">
    <citation type="journal article" date="2020" name="ISME J.">
        <title>Comparative genomics reveals insights into cyanobacterial evolution and habitat adaptation.</title>
        <authorList>
            <person name="Chen M.Y."/>
            <person name="Teng W.K."/>
            <person name="Zhao L."/>
            <person name="Hu C.X."/>
            <person name="Zhou Y.K."/>
            <person name="Han B.P."/>
            <person name="Song L.R."/>
            <person name="Shu W.S."/>
        </authorList>
    </citation>
    <scope>NUCLEOTIDE SEQUENCE [LARGE SCALE GENOMIC DNA]</scope>
    <source>
        <strain evidence="1 2">FACHB-838</strain>
    </source>
</reference>
<evidence type="ECO:0008006" key="3">
    <source>
        <dbReference type="Google" id="ProtNLM"/>
    </source>
</evidence>